<evidence type="ECO:0000256" key="7">
    <source>
        <dbReference type="ARBA" id="ARBA00023163"/>
    </source>
</evidence>
<keyword evidence="3 8" id="KW-0597">Phosphoprotein</keyword>
<dbReference type="PROSITE" id="PS00041">
    <property type="entry name" value="HTH_ARAC_FAMILY_1"/>
    <property type="match status" value="1"/>
</dbReference>
<dbReference type="RefSeq" id="WP_310137047.1">
    <property type="nucleotide sequence ID" value="NZ_JAVDTR010000002.1"/>
</dbReference>
<dbReference type="CDD" id="cd17536">
    <property type="entry name" value="REC_YesN-like"/>
    <property type="match status" value="1"/>
</dbReference>
<dbReference type="InterPro" id="IPR041522">
    <property type="entry name" value="CdaR_GGDEF"/>
</dbReference>
<proteinExistence type="predicted"/>
<evidence type="ECO:0000313" key="12">
    <source>
        <dbReference type="Proteomes" id="UP001254832"/>
    </source>
</evidence>
<evidence type="ECO:0000256" key="5">
    <source>
        <dbReference type="ARBA" id="ARBA00023015"/>
    </source>
</evidence>
<reference evidence="11" key="1">
    <citation type="submission" date="2023-07" db="EMBL/GenBank/DDBJ databases">
        <title>Sorghum-associated microbial communities from plants grown in Nebraska, USA.</title>
        <authorList>
            <person name="Schachtman D."/>
        </authorList>
    </citation>
    <scope>NUCLEOTIDE SEQUENCE</scope>
    <source>
        <strain evidence="11">BE80</strain>
    </source>
</reference>
<keyword evidence="2" id="KW-0963">Cytoplasm</keyword>
<dbReference type="AlphaFoldDB" id="A0AAP5H0R2"/>
<keyword evidence="6" id="KW-0238">DNA-binding</keyword>
<dbReference type="SUPFAM" id="SSF52172">
    <property type="entry name" value="CheY-like"/>
    <property type="match status" value="1"/>
</dbReference>
<sequence length="534" mass="61354">MDHLTVCVMDDIQAVVKGISSTIAWEEHQVKIVGTANNGEQGWSLLNEQEPDLVITDIKMPRLSGLELMKRASDAGLRTKFIFISGYSDFRYAQEAIKLGASDYLLKPFTPDEILGAVLKVREVIEGEQAQSRQLEQLEQKVESSSVHIRHSYLLGLLRQEVGGFMNENRWDELQIDLDSSNLQLMVIEVDGYTRCENTIHLDAEIVPFAVQNIVGETLNRHTRGVVLRESRYRLVAMFNTPASMTAPELLEECRLNVEQFSKKTISIGLGTIARRPQEVWSAYAHADKAIAYRFYSEGNCIFQYAIVERQEWIAPAYPLEKEKELFYALKCGNESTCHRIIDDILEEWQFSEGYPEPLTMIRLLSGLAFAIYRAFCDEITEEERMRLEADLMVLEEMRSLTFDGWKGYIKHFSSMGCDIMDKKRLTDVKQAIHKAQEFISMNLEENLTLNLCAQSVHLSPSYFANAFKKETGMTLIQYITKMRMEKAKELLVAGIQVQEICQMLGYEDRPYFSGLFKKYCGMTPTHFRQMYLN</sequence>
<dbReference type="SMART" id="SM00342">
    <property type="entry name" value="HTH_ARAC"/>
    <property type="match status" value="1"/>
</dbReference>
<dbReference type="GO" id="GO:0043565">
    <property type="term" value="F:sequence-specific DNA binding"/>
    <property type="evidence" value="ECO:0007669"/>
    <property type="project" value="InterPro"/>
</dbReference>
<dbReference type="PRINTS" id="PR00032">
    <property type="entry name" value="HTHARAC"/>
</dbReference>
<feature type="modified residue" description="4-aspartylphosphate" evidence="8">
    <location>
        <position position="57"/>
    </location>
</feature>
<dbReference type="InterPro" id="IPR001789">
    <property type="entry name" value="Sig_transdc_resp-reg_receiver"/>
</dbReference>
<dbReference type="InterPro" id="IPR018062">
    <property type="entry name" value="HTH_AraC-typ_CS"/>
</dbReference>
<dbReference type="InterPro" id="IPR051552">
    <property type="entry name" value="HptR"/>
</dbReference>
<evidence type="ECO:0000256" key="4">
    <source>
        <dbReference type="ARBA" id="ARBA00023012"/>
    </source>
</evidence>
<comment type="subcellular location">
    <subcellularLocation>
        <location evidence="1">Cytoplasm</location>
    </subcellularLocation>
</comment>
<gene>
    <name evidence="11" type="ORF">J2W91_001086</name>
</gene>
<evidence type="ECO:0000256" key="8">
    <source>
        <dbReference type="PROSITE-ProRule" id="PRU00169"/>
    </source>
</evidence>
<dbReference type="InterPro" id="IPR020449">
    <property type="entry name" value="Tscrpt_reg_AraC-type_HTH"/>
</dbReference>
<dbReference type="Pfam" id="PF00072">
    <property type="entry name" value="Response_reg"/>
    <property type="match status" value="1"/>
</dbReference>
<dbReference type="Pfam" id="PF12833">
    <property type="entry name" value="HTH_18"/>
    <property type="match status" value="1"/>
</dbReference>
<dbReference type="SMART" id="SM00448">
    <property type="entry name" value="REC"/>
    <property type="match status" value="1"/>
</dbReference>
<feature type="domain" description="HTH araC/xylS-type" evidence="9">
    <location>
        <begin position="434"/>
        <end position="531"/>
    </location>
</feature>
<dbReference type="PROSITE" id="PS50110">
    <property type="entry name" value="RESPONSE_REGULATORY"/>
    <property type="match status" value="1"/>
</dbReference>
<dbReference type="Gene3D" id="1.10.10.60">
    <property type="entry name" value="Homeodomain-like"/>
    <property type="match status" value="2"/>
</dbReference>
<evidence type="ECO:0000313" key="11">
    <source>
        <dbReference type="EMBL" id="MDR6722638.1"/>
    </source>
</evidence>
<evidence type="ECO:0000256" key="1">
    <source>
        <dbReference type="ARBA" id="ARBA00004496"/>
    </source>
</evidence>
<dbReference type="PROSITE" id="PS01124">
    <property type="entry name" value="HTH_ARAC_FAMILY_2"/>
    <property type="match status" value="1"/>
</dbReference>
<dbReference type="InterPro" id="IPR009057">
    <property type="entry name" value="Homeodomain-like_sf"/>
</dbReference>
<name>A0AAP5H0R2_PAEAM</name>
<dbReference type="GO" id="GO:0000160">
    <property type="term" value="P:phosphorelay signal transduction system"/>
    <property type="evidence" value="ECO:0007669"/>
    <property type="project" value="UniProtKB-KW"/>
</dbReference>
<keyword evidence="4" id="KW-0902">Two-component regulatory system</keyword>
<evidence type="ECO:0000256" key="6">
    <source>
        <dbReference type="ARBA" id="ARBA00023125"/>
    </source>
</evidence>
<keyword evidence="7" id="KW-0804">Transcription</keyword>
<evidence type="ECO:0000259" key="10">
    <source>
        <dbReference type="PROSITE" id="PS50110"/>
    </source>
</evidence>
<evidence type="ECO:0000259" key="9">
    <source>
        <dbReference type="PROSITE" id="PS01124"/>
    </source>
</evidence>
<organism evidence="11 12">
    <name type="scientific">Paenibacillus amylolyticus</name>
    <dbReference type="NCBI Taxonomy" id="1451"/>
    <lineage>
        <taxon>Bacteria</taxon>
        <taxon>Bacillati</taxon>
        <taxon>Bacillota</taxon>
        <taxon>Bacilli</taxon>
        <taxon>Bacillales</taxon>
        <taxon>Paenibacillaceae</taxon>
        <taxon>Paenibacillus</taxon>
    </lineage>
</organism>
<dbReference type="GO" id="GO:0003700">
    <property type="term" value="F:DNA-binding transcription factor activity"/>
    <property type="evidence" value="ECO:0007669"/>
    <property type="project" value="InterPro"/>
</dbReference>
<protein>
    <submittedName>
        <fullName evidence="11">Two-component system response regulator YesN</fullName>
    </submittedName>
</protein>
<feature type="domain" description="Response regulatory" evidence="10">
    <location>
        <begin position="5"/>
        <end position="122"/>
    </location>
</feature>
<evidence type="ECO:0000256" key="3">
    <source>
        <dbReference type="ARBA" id="ARBA00022553"/>
    </source>
</evidence>
<dbReference type="GO" id="GO:0005737">
    <property type="term" value="C:cytoplasm"/>
    <property type="evidence" value="ECO:0007669"/>
    <property type="project" value="UniProtKB-SubCell"/>
</dbReference>
<dbReference type="InterPro" id="IPR018060">
    <property type="entry name" value="HTH_AraC"/>
</dbReference>
<accession>A0AAP5H0R2</accession>
<dbReference type="Proteomes" id="UP001254832">
    <property type="component" value="Unassembled WGS sequence"/>
</dbReference>
<keyword evidence="5" id="KW-0805">Transcription regulation</keyword>
<dbReference type="Pfam" id="PF17853">
    <property type="entry name" value="GGDEF_2"/>
    <property type="match status" value="1"/>
</dbReference>
<dbReference type="SUPFAM" id="SSF46689">
    <property type="entry name" value="Homeodomain-like"/>
    <property type="match status" value="2"/>
</dbReference>
<evidence type="ECO:0000256" key="2">
    <source>
        <dbReference type="ARBA" id="ARBA00022490"/>
    </source>
</evidence>
<dbReference type="PANTHER" id="PTHR42713">
    <property type="entry name" value="HISTIDINE KINASE-RELATED"/>
    <property type="match status" value="1"/>
</dbReference>
<dbReference type="EMBL" id="JAVDTR010000002">
    <property type="protein sequence ID" value="MDR6722638.1"/>
    <property type="molecule type" value="Genomic_DNA"/>
</dbReference>
<comment type="caution">
    <text evidence="11">The sequence shown here is derived from an EMBL/GenBank/DDBJ whole genome shotgun (WGS) entry which is preliminary data.</text>
</comment>
<dbReference type="InterPro" id="IPR011006">
    <property type="entry name" value="CheY-like_superfamily"/>
</dbReference>
<dbReference type="Gene3D" id="3.40.50.2300">
    <property type="match status" value="1"/>
</dbReference>
<dbReference type="PANTHER" id="PTHR42713:SF3">
    <property type="entry name" value="TRANSCRIPTIONAL REGULATORY PROTEIN HPTR"/>
    <property type="match status" value="1"/>
</dbReference>